<accession>A0A3R8J8A3</accession>
<name>A0A3R8J8A3_9LACO</name>
<evidence type="ECO:0000313" key="2">
    <source>
        <dbReference type="EMBL" id="RRK10897.1"/>
    </source>
</evidence>
<gene>
    <name evidence="2" type="ORF">D1831_04895</name>
</gene>
<keyword evidence="1" id="KW-0732">Signal</keyword>
<evidence type="ECO:0000313" key="3">
    <source>
        <dbReference type="Proteomes" id="UP000283633"/>
    </source>
</evidence>
<dbReference type="Proteomes" id="UP000283633">
    <property type="component" value="Unassembled WGS sequence"/>
</dbReference>
<feature type="chain" id="PRO_5018735360" evidence="1">
    <location>
        <begin position="33"/>
        <end position="222"/>
    </location>
</feature>
<dbReference type="EMBL" id="QWZQ01000012">
    <property type="protein sequence ID" value="RRK10897.1"/>
    <property type="molecule type" value="Genomic_DNA"/>
</dbReference>
<comment type="caution">
    <text evidence="2">The sequence shown here is derived from an EMBL/GenBank/DDBJ whole genome shotgun (WGS) entry which is preliminary data.</text>
</comment>
<keyword evidence="3" id="KW-1185">Reference proteome</keyword>
<protein>
    <submittedName>
        <fullName evidence="2">Uncharacterized protein</fullName>
    </submittedName>
</protein>
<sequence>MKKLNTIMAAVALALPIAVTPLAPTTALVASAATTKPAKATTYTLCKTAKVNKVAYRAKTDTTLAKVSLEKSKAKVTPTKRKLATDKTYRAVKAITITTGKKGAKKIQCLELKNQKGTTVGWVTASALTKGAYQKCTLTVTRKTKAVKQNYRAKAASATFSASFKKDGKVTLTSKPTNLTTKKCYAAKEAFYAKTSKKATAHEYVYLKGQGWIATTQLKAVK</sequence>
<evidence type="ECO:0000256" key="1">
    <source>
        <dbReference type="SAM" id="SignalP"/>
    </source>
</evidence>
<dbReference type="AlphaFoldDB" id="A0A3R8J8A3"/>
<dbReference type="OrthoDB" id="2330068at2"/>
<proteinExistence type="predicted"/>
<organism evidence="2 3">
    <name type="scientific">Lactiplantibacillus garii</name>
    <dbReference type="NCBI Taxonomy" id="2306423"/>
    <lineage>
        <taxon>Bacteria</taxon>
        <taxon>Bacillati</taxon>
        <taxon>Bacillota</taxon>
        <taxon>Bacilli</taxon>
        <taxon>Lactobacillales</taxon>
        <taxon>Lactobacillaceae</taxon>
        <taxon>Lactiplantibacillus</taxon>
    </lineage>
</organism>
<dbReference type="RefSeq" id="WP_125071809.1">
    <property type="nucleotide sequence ID" value="NZ_QWZQ01000012.1"/>
</dbReference>
<feature type="signal peptide" evidence="1">
    <location>
        <begin position="1"/>
        <end position="32"/>
    </location>
</feature>
<reference evidence="2 3" key="1">
    <citation type="submission" date="2018-08" db="EMBL/GenBank/DDBJ databases">
        <title>Genome Lactobacillus garii FI11369.</title>
        <authorList>
            <person name="Diaz M."/>
            <person name="Narbad A."/>
        </authorList>
    </citation>
    <scope>NUCLEOTIDE SEQUENCE [LARGE SCALE GENOMIC DNA]</scope>
    <source>
        <strain evidence="2 3">FI11369</strain>
    </source>
</reference>